<dbReference type="Pfam" id="PF11882">
    <property type="entry name" value="DUF3402"/>
    <property type="match status" value="2"/>
</dbReference>
<dbReference type="Pfam" id="PF07923">
    <property type="entry name" value="N1221"/>
    <property type="match status" value="1"/>
</dbReference>
<sequence length="873" mass="99812">MNKEQPQYQDPLLNPGQLRQIVKNLPSKIKHPHTDYKHRDAGTLLDEIDEFFSYEENANELGSYRGDFNDEFGKEWQHVSDQEKRKWIEQLLDQLDQSSVEQRTRTARHLTYIALGAYNSNDTQELSDMILSNNTLLYSCGALSSVFQAFKSACSQHDTQNSQLLSASDHSALTREIEQYITIMYLVIEALRHTDHFIYEGNLDPAILQHLFSIVSQLRDKYIKSFPVKKLVLLLWKVILTTFGGDDQLKESKAAARKMYGLDSNDHEMISKCTPQDLYTFQNEITLKYPTYTPPDIPLNTSSTLTIKASPALVSAMGISNSTARTDLPYQTLFPPKSATGNNTNGTKRLPAQQSLVWPVPSSQSFVLPLSENEASVPKSTVEAGELYVQNMYLSLANHQVMLEREKAIHRWKRKQEQQLSHDERDEEEILLAKLDDSMRKRFEALEQTYAVIVPELQNIVIVLLKLLLSTVAMGNISSNNSSKQPNHNADGSHKPLQQNGLEEADATRNREILSKAISAVIFLLLKWTKVSHVLKFEFLSQLLVDSGCLLLILKILGLQEITNLVAAKTDVEGCSFSEKITGRCKNITSIPEQSYTNTRNMFWSINFLRILQMLTKRKTHRIMLLVQYKSSAILKRILKVSHPVMELYTLKVLKSQVPYLGRKWRSLNMKIVSAIYLRCHTVLKDDWISKSDTDSDMEDGMMQEINLRMLVRIYNGQRYLPSMLPQQDEPSGLDTSSIATPLLEDDISLDPDFMSNYEEWLENNVYNEEWSEEDEDMSLHTSNKDSEEKQPPGTPIPSSPVVQGLTVQINDLYDKELEQEFSLENEDTTTMIPTNPFEFLTHRLAQVEQNTVQRWSELNPDQRKALDSIDGL</sequence>
<feature type="domain" description="Far11/STRP N-terminal" evidence="2">
    <location>
        <begin position="31"/>
        <end position="303"/>
    </location>
</feature>
<dbReference type="InterPro" id="IPR021819">
    <property type="entry name" value="Far11/STRP_C"/>
</dbReference>
<dbReference type="SMART" id="SM01293">
    <property type="entry name" value="DUF3402"/>
    <property type="match status" value="1"/>
</dbReference>
<accession>A0A077WZG0</accession>
<name>A0A077WZG0_9FUNG</name>
<evidence type="ECO:0000313" key="4">
    <source>
        <dbReference type="EMBL" id="CDS12222.1"/>
    </source>
</evidence>
<dbReference type="EMBL" id="LK023357">
    <property type="protein sequence ID" value="CDS12222.1"/>
    <property type="molecule type" value="Genomic_DNA"/>
</dbReference>
<dbReference type="GO" id="GO:0005829">
    <property type="term" value="C:cytosol"/>
    <property type="evidence" value="ECO:0007669"/>
    <property type="project" value="TreeGrafter"/>
</dbReference>
<organism evidence="4">
    <name type="scientific">Lichtheimia ramosa</name>
    <dbReference type="NCBI Taxonomy" id="688394"/>
    <lineage>
        <taxon>Eukaryota</taxon>
        <taxon>Fungi</taxon>
        <taxon>Fungi incertae sedis</taxon>
        <taxon>Mucoromycota</taxon>
        <taxon>Mucoromycotina</taxon>
        <taxon>Mucoromycetes</taxon>
        <taxon>Mucorales</taxon>
        <taxon>Lichtheimiaceae</taxon>
        <taxon>Lichtheimia</taxon>
    </lineage>
</organism>
<evidence type="ECO:0000259" key="3">
    <source>
        <dbReference type="SMART" id="SM01293"/>
    </source>
</evidence>
<feature type="region of interest" description="Disordered" evidence="1">
    <location>
        <begin position="479"/>
        <end position="498"/>
    </location>
</feature>
<gene>
    <name evidence="4" type="ORF">LRAMOSA04417</name>
</gene>
<evidence type="ECO:0000259" key="2">
    <source>
        <dbReference type="SMART" id="SM01292"/>
    </source>
</evidence>
<evidence type="ECO:0000256" key="1">
    <source>
        <dbReference type="SAM" id="MobiDB-lite"/>
    </source>
</evidence>
<reference evidence="4" key="1">
    <citation type="journal article" date="2014" name="Genome Announc.">
        <title>De novo whole-genome sequence and genome annotation of Lichtheimia ramosa.</title>
        <authorList>
            <person name="Linde J."/>
            <person name="Schwartze V."/>
            <person name="Binder U."/>
            <person name="Lass-Florl C."/>
            <person name="Voigt K."/>
            <person name="Horn F."/>
        </authorList>
    </citation>
    <scope>NUCLEOTIDE SEQUENCE</scope>
    <source>
        <strain evidence="4">JMRC FSU:6197</strain>
    </source>
</reference>
<dbReference type="PANTHER" id="PTHR13239:SF4">
    <property type="entry name" value="AT25231P"/>
    <property type="match status" value="1"/>
</dbReference>
<dbReference type="PANTHER" id="PTHR13239">
    <property type="entry name" value="PROTEIN REQUIRED FOR HYPHAL ANASTOMOSIS HAM-2"/>
    <property type="match status" value="1"/>
</dbReference>
<feature type="region of interest" description="Disordered" evidence="1">
    <location>
        <begin position="771"/>
        <end position="803"/>
    </location>
</feature>
<dbReference type="OrthoDB" id="18234at2759"/>
<proteinExistence type="predicted"/>
<dbReference type="GO" id="GO:0007010">
    <property type="term" value="P:cytoskeleton organization"/>
    <property type="evidence" value="ECO:0007669"/>
    <property type="project" value="TreeGrafter"/>
</dbReference>
<dbReference type="InterPro" id="IPR012486">
    <property type="entry name" value="Far11/STRP_N"/>
</dbReference>
<evidence type="ECO:0008006" key="5">
    <source>
        <dbReference type="Google" id="ProtNLM"/>
    </source>
</evidence>
<protein>
    <recommendedName>
        <fullName evidence="5">Far11/STRP C-terminal domain-containing protein</fullName>
    </recommendedName>
</protein>
<dbReference type="AlphaFoldDB" id="A0A077WZG0"/>
<dbReference type="SMART" id="SM01292">
    <property type="entry name" value="N1221"/>
    <property type="match status" value="1"/>
</dbReference>
<feature type="domain" description="Far11/STRP C-terminal" evidence="3">
    <location>
        <begin position="378"/>
        <end position="775"/>
    </location>
</feature>
<dbReference type="InterPro" id="IPR040185">
    <property type="entry name" value="Far11/STRP"/>
</dbReference>